<protein>
    <submittedName>
        <fullName evidence="1">HAD-superfamily hydrolase, subfamily IA, variant 3 containing protein</fullName>
    </submittedName>
</protein>
<dbReference type="Pfam" id="PF13419">
    <property type="entry name" value="HAD_2"/>
    <property type="match status" value="1"/>
</dbReference>
<dbReference type="InterPro" id="IPR041492">
    <property type="entry name" value="HAD_2"/>
</dbReference>
<dbReference type="OrthoDB" id="40579at2759"/>
<dbReference type="InParanoid" id="A2FHQ8"/>
<dbReference type="FunFam" id="1.10.150.240:FF:000082">
    <property type="entry name" value="HAD-superfamily hydrolase, subfamily IA, variant 3 containing protein"/>
    <property type="match status" value="1"/>
</dbReference>
<dbReference type="GO" id="GO:0016791">
    <property type="term" value="F:phosphatase activity"/>
    <property type="evidence" value="ECO:0000318"/>
    <property type="project" value="GO_Central"/>
</dbReference>
<dbReference type="eggNOG" id="KOG2914">
    <property type="taxonomic scope" value="Eukaryota"/>
</dbReference>
<dbReference type="VEuPathDB" id="TrichDB:TVAG_005730"/>
<name>A2FHQ8_TRIV3</name>
<reference evidence="1" key="1">
    <citation type="submission" date="2006-10" db="EMBL/GenBank/DDBJ databases">
        <authorList>
            <person name="Amadeo P."/>
            <person name="Zhao Q."/>
            <person name="Wortman J."/>
            <person name="Fraser-Liggett C."/>
            <person name="Carlton J."/>
        </authorList>
    </citation>
    <scope>NUCLEOTIDE SEQUENCE</scope>
    <source>
        <strain evidence="1">G3</strain>
    </source>
</reference>
<dbReference type="SFLD" id="SFLDG01129">
    <property type="entry name" value="C1.5:_HAD__Beta-PGM__Phosphata"/>
    <property type="match status" value="1"/>
</dbReference>
<dbReference type="SFLD" id="SFLDS00003">
    <property type="entry name" value="Haloacid_Dehalogenase"/>
    <property type="match status" value="1"/>
</dbReference>
<evidence type="ECO:0000313" key="1">
    <source>
        <dbReference type="EMBL" id="EAX95558.1"/>
    </source>
</evidence>
<dbReference type="SUPFAM" id="SSF56784">
    <property type="entry name" value="HAD-like"/>
    <property type="match status" value="1"/>
</dbReference>
<accession>A2FHQ8</accession>
<dbReference type="EMBL" id="DS113799">
    <property type="protein sequence ID" value="EAX95558.1"/>
    <property type="molecule type" value="Genomic_DNA"/>
</dbReference>
<keyword evidence="1" id="KW-0378">Hydrolase</keyword>
<gene>
    <name evidence="1" type="ORF">TVAG_005730</name>
</gene>
<dbReference type="KEGG" id="tva:4753315"/>
<dbReference type="SMR" id="A2FHQ8"/>
<organism evidence="1 2">
    <name type="scientific">Trichomonas vaginalis (strain ATCC PRA-98 / G3)</name>
    <dbReference type="NCBI Taxonomy" id="412133"/>
    <lineage>
        <taxon>Eukaryota</taxon>
        <taxon>Metamonada</taxon>
        <taxon>Parabasalia</taxon>
        <taxon>Trichomonadida</taxon>
        <taxon>Trichomonadidae</taxon>
        <taxon>Trichomonas</taxon>
    </lineage>
</organism>
<dbReference type="Proteomes" id="UP000001542">
    <property type="component" value="Unassembled WGS sequence"/>
</dbReference>
<dbReference type="RefSeq" id="XP_001308488.1">
    <property type="nucleotide sequence ID" value="XM_001308487.1"/>
</dbReference>
<dbReference type="InterPro" id="IPR036412">
    <property type="entry name" value="HAD-like_sf"/>
</dbReference>
<dbReference type="STRING" id="5722.A2FHQ8"/>
<proteinExistence type="predicted"/>
<keyword evidence="2" id="KW-1185">Reference proteome</keyword>
<reference evidence="1" key="2">
    <citation type="journal article" date="2007" name="Science">
        <title>Draft genome sequence of the sexually transmitted pathogen Trichomonas vaginalis.</title>
        <authorList>
            <person name="Carlton J.M."/>
            <person name="Hirt R.P."/>
            <person name="Silva J.C."/>
            <person name="Delcher A.L."/>
            <person name="Schatz M."/>
            <person name="Zhao Q."/>
            <person name="Wortman J.R."/>
            <person name="Bidwell S.L."/>
            <person name="Alsmark U.C.M."/>
            <person name="Besteiro S."/>
            <person name="Sicheritz-Ponten T."/>
            <person name="Noel C.J."/>
            <person name="Dacks J.B."/>
            <person name="Foster P.G."/>
            <person name="Simillion C."/>
            <person name="Van de Peer Y."/>
            <person name="Miranda-Saavedra D."/>
            <person name="Barton G.J."/>
            <person name="Westrop G.D."/>
            <person name="Mueller S."/>
            <person name="Dessi D."/>
            <person name="Fiori P.L."/>
            <person name="Ren Q."/>
            <person name="Paulsen I."/>
            <person name="Zhang H."/>
            <person name="Bastida-Corcuera F.D."/>
            <person name="Simoes-Barbosa A."/>
            <person name="Brown M.T."/>
            <person name="Hayes R.D."/>
            <person name="Mukherjee M."/>
            <person name="Okumura C.Y."/>
            <person name="Schneider R."/>
            <person name="Smith A.J."/>
            <person name="Vanacova S."/>
            <person name="Villalvazo M."/>
            <person name="Haas B.J."/>
            <person name="Pertea M."/>
            <person name="Feldblyum T.V."/>
            <person name="Utterback T.R."/>
            <person name="Shu C.L."/>
            <person name="Osoegawa K."/>
            <person name="de Jong P.J."/>
            <person name="Hrdy I."/>
            <person name="Horvathova L."/>
            <person name="Zubacova Z."/>
            <person name="Dolezal P."/>
            <person name="Malik S.B."/>
            <person name="Logsdon J.M. Jr."/>
            <person name="Henze K."/>
            <person name="Gupta A."/>
            <person name="Wang C.C."/>
            <person name="Dunne R.L."/>
            <person name="Upcroft J.A."/>
            <person name="Upcroft P."/>
            <person name="White O."/>
            <person name="Salzberg S.L."/>
            <person name="Tang P."/>
            <person name="Chiu C.-H."/>
            <person name="Lee Y.-S."/>
            <person name="Embley T.M."/>
            <person name="Coombs G.H."/>
            <person name="Mottram J.C."/>
            <person name="Tachezy J."/>
            <person name="Fraser-Liggett C.M."/>
            <person name="Johnson P.J."/>
        </authorList>
    </citation>
    <scope>NUCLEOTIDE SEQUENCE [LARGE SCALE GENOMIC DNA]</scope>
    <source>
        <strain evidence="1">G3</strain>
    </source>
</reference>
<dbReference type="InterPro" id="IPR023198">
    <property type="entry name" value="PGP-like_dom2"/>
</dbReference>
<evidence type="ECO:0000313" key="2">
    <source>
        <dbReference type="Proteomes" id="UP000001542"/>
    </source>
</evidence>
<dbReference type="PANTHER" id="PTHR18901:SF38">
    <property type="entry name" value="PSEUDOURIDINE-5'-PHOSPHATASE"/>
    <property type="match status" value="1"/>
</dbReference>
<dbReference type="Gene3D" id="3.40.50.1000">
    <property type="entry name" value="HAD superfamily/HAD-like"/>
    <property type="match status" value="1"/>
</dbReference>
<dbReference type="VEuPathDB" id="TrichDB:TVAGG3_0554370"/>
<dbReference type="FunCoup" id="A2FHQ8">
    <property type="interactions" value="20"/>
</dbReference>
<dbReference type="InterPro" id="IPR006439">
    <property type="entry name" value="HAD-SF_hydro_IA"/>
</dbReference>
<sequence>MIVALLSLARIRGIIFDVDGLLLDSEKIFADCFKNVTGMELTTDIHVKAMGLTGIQLGKFLMEMYNITGDPAEFMRKIDICADYLYPFSEVLPGAREIVQKFAKHNIKMGVSTGGKRVHHEAKIANHQDIFSKIEATTFGSEITHGKPNPEIFVKTMEKLNITDPSEVLVFEDAPNGVKAAISGGMKCVIVPNHHTPYKEQLENLGVVPTMYLKSLLEFDYSAFLFIDRNGQEVTFDNLILESNDEINNKEL</sequence>
<dbReference type="Gene3D" id="1.10.150.240">
    <property type="entry name" value="Putative phosphatase, domain 2"/>
    <property type="match status" value="1"/>
</dbReference>
<dbReference type="InterPro" id="IPR023214">
    <property type="entry name" value="HAD_sf"/>
</dbReference>
<dbReference type="AlphaFoldDB" id="A2FHQ8"/>
<dbReference type="NCBIfam" id="TIGR01509">
    <property type="entry name" value="HAD-SF-IA-v3"/>
    <property type="match status" value="1"/>
</dbReference>
<dbReference type="PANTHER" id="PTHR18901">
    <property type="entry name" value="2-DEOXYGLUCOSE-6-PHOSPHATE PHOSPHATASE 2"/>
    <property type="match status" value="1"/>
</dbReference>